<sequence length="198" mass="21912">MGKRVSMALVLILSGQVSAQERGFDPRLAVTLTTMSGKVVEIRGPEIITGADADLDYRWGPPTVQANRTGKFVAVHYSGNKAPWWASEVYLVRPDGRVDRLRNDAVFKVTWTVDGSYLIGFGDNTLTIWNVSGGLRQVAFQDIRAFNYSSKNEICLNLAWYSPTTGQPSRTTEVHLAVPSLTRIFEKDTDGQQTCEAP</sequence>
<accession>A0A2K3V107</accession>
<gene>
    <name evidence="2" type="ORF">CVO96_14895</name>
</gene>
<proteinExistence type="predicted"/>
<feature type="chain" id="PRO_5014320435" description="WD40 repeat domain-containing protein" evidence="1">
    <location>
        <begin position="20"/>
        <end position="198"/>
    </location>
</feature>
<dbReference type="OrthoDB" id="66390at2"/>
<evidence type="ECO:0000313" key="2">
    <source>
        <dbReference type="EMBL" id="PNY82463.1"/>
    </source>
</evidence>
<feature type="signal peptide" evidence="1">
    <location>
        <begin position="1"/>
        <end position="19"/>
    </location>
</feature>
<dbReference type="SUPFAM" id="SSF50969">
    <property type="entry name" value="YVTN repeat-like/Quinoprotein amine dehydrogenase"/>
    <property type="match status" value="1"/>
</dbReference>
<keyword evidence="3" id="KW-1185">Reference proteome</keyword>
<keyword evidence="1" id="KW-0732">Signal</keyword>
<comment type="caution">
    <text evidence="2">The sequence shown here is derived from an EMBL/GenBank/DDBJ whole genome shotgun (WGS) entry which is preliminary data.</text>
</comment>
<evidence type="ECO:0000256" key="1">
    <source>
        <dbReference type="SAM" id="SignalP"/>
    </source>
</evidence>
<reference evidence="2 3" key="1">
    <citation type="submission" date="2018-01" db="EMBL/GenBank/DDBJ databases">
        <title>Deinococcus koreensis sp. nov., a radiation-resistant bacterium isolated from river water.</title>
        <authorList>
            <person name="Choi A."/>
        </authorList>
    </citation>
    <scope>NUCLEOTIDE SEQUENCE [LARGE SCALE GENOMIC DNA]</scope>
    <source>
        <strain evidence="2 3">SJW1-2</strain>
    </source>
</reference>
<protein>
    <recommendedName>
        <fullName evidence="4">WD40 repeat domain-containing protein</fullName>
    </recommendedName>
</protein>
<dbReference type="InterPro" id="IPR011044">
    <property type="entry name" value="Quino_amine_DH_bsu"/>
</dbReference>
<evidence type="ECO:0008006" key="4">
    <source>
        <dbReference type="Google" id="ProtNLM"/>
    </source>
</evidence>
<evidence type="ECO:0000313" key="3">
    <source>
        <dbReference type="Proteomes" id="UP000236379"/>
    </source>
</evidence>
<dbReference type="AlphaFoldDB" id="A0A2K3V107"/>
<dbReference type="RefSeq" id="WP_103312895.1">
    <property type="nucleotide sequence ID" value="NZ_PPPD01000001.1"/>
</dbReference>
<name>A0A2K3V107_9DEIO</name>
<dbReference type="EMBL" id="PPPD01000001">
    <property type="protein sequence ID" value="PNY82463.1"/>
    <property type="molecule type" value="Genomic_DNA"/>
</dbReference>
<dbReference type="Proteomes" id="UP000236379">
    <property type="component" value="Unassembled WGS sequence"/>
</dbReference>
<organism evidence="2 3">
    <name type="scientific">Deinococcus koreensis</name>
    <dbReference type="NCBI Taxonomy" id="2054903"/>
    <lineage>
        <taxon>Bacteria</taxon>
        <taxon>Thermotogati</taxon>
        <taxon>Deinococcota</taxon>
        <taxon>Deinococci</taxon>
        <taxon>Deinococcales</taxon>
        <taxon>Deinococcaceae</taxon>
        <taxon>Deinococcus</taxon>
    </lineage>
</organism>